<accession>A0A915K882</accession>
<proteinExistence type="predicted"/>
<dbReference type="AlphaFoldDB" id="A0A915K882"/>
<reference evidence="2" key="1">
    <citation type="submission" date="2022-11" db="UniProtKB">
        <authorList>
            <consortium name="WormBaseParasite"/>
        </authorList>
    </citation>
    <scope>IDENTIFICATION</scope>
</reference>
<organism evidence="1 2">
    <name type="scientific">Romanomermis culicivorax</name>
    <name type="common">Nematode worm</name>
    <dbReference type="NCBI Taxonomy" id="13658"/>
    <lineage>
        <taxon>Eukaryota</taxon>
        <taxon>Metazoa</taxon>
        <taxon>Ecdysozoa</taxon>
        <taxon>Nematoda</taxon>
        <taxon>Enoplea</taxon>
        <taxon>Dorylaimia</taxon>
        <taxon>Mermithida</taxon>
        <taxon>Mermithoidea</taxon>
        <taxon>Mermithidae</taxon>
        <taxon>Romanomermis</taxon>
    </lineage>
</organism>
<name>A0A915K882_ROMCU</name>
<protein>
    <submittedName>
        <fullName evidence="2">Uncharacterized protein</fullName>
    </submittedName>
</protein>
<sequence length="186" mass="21993">MGVNDSAVGDFDFTAYRKLKWLLVKSALLTTLIRRLDKECSESKYLDRIGRRILTLEDEYSEYEYSKYYNDTYVLCFLFFMPFDNEQIEEDVFETNDEGVNGLELMCIKESKGYPARAQKDERKWEYVMEVYNRENIPLDPSKIPKNPGKRALAKLMLNLFRGKLVNKTIWIRLLSTMHLKNILNS</sequence>
<evidence type="ECO:0000313" key="2">
    <source>
        <dbReference type="WBParaSite" id="nRc.2.0.1.t34399-RA"/>
    </source>
</evidence>
<dbReference type="WBParaSite" id="nRc.2.0.1.t34399-RA">
    <property type="protein sequence ID" value="nRc.2.0.1.t34399-RA"/>
    <property type="gene ID" value="nRc.2.0.1.g34399"/>
</dbReference>
<dbReference type="Proteomes" id="UP000887565">
    <property type="component" value="Unplaced"/>
</dbReference>
<keyword evidence="1" id="KW-1185">Reference proteome</keyword>
<evidence type="ECO:0000313" key="1">
    <source>
        <dbReference type="Proteomes" id="UP000887565"/>
    </source>
</evidence>